<dbReference type="Gene3D" id="2.30.42.10">
    <property type="match status" value="1"/>
</dbReference>
<dbReference type="SMART" id="SM00228">
    <property type="entry name" value="PDZ"/>
    <property type="match status" value="1"/>
</dbReference>
<keyword evidence="9" id="KW-0482">Metalloprotease</keyword>
<sequence length="444" mass="45836">MSTTLAYILGIVILIIGIGISVALHELGHMIPAKKFGVKVPEYFIGFGPRIWSVKRGETEYGVKAVWLGGYVKLVGMLPPAKPGKPDRRRKDGSLGMVGEARAEALEEIRPGEEHRAFYTLSVPKKLIVMAGGILTNLVLGILLLAIAIGAVGVPGRTTTLSKVEPCVSSNVDANAPCQDSDPAGPAAAAGIKVGDRVVSWGGVEVSTWGELQARIAAGGTNPTQVVIERDGARRTVSVTPVEAQRVVLDSQGAPVKDASGALRTRARPYVGVSPALGTIPQSPAKIPGFIGQAIGGTVKAIATLPVGLYHAVQAGLGMEQRSADSGVVGLVGMGRMAGQATSGGATGGGEVPLSMRFSTMLMLLGSLNLALFAFNLVPLLPLDGGHVAGACWEGIRRMIAKAQGKPDPGPVDTAKMIPAGQVVFGLLIVMALVLVWVDIAAPL</sequence>
<dbReference type="GO" id="GO:0016020">
    <property type="term" value="C:membrane"/>
    <property type="evidence" value="ECO:0007669"/>
    <property type="project" value="UniProtKB-SubCell"/>
</dbReference>
<comment type="cofactor">
    <cofactor evidence="1">
        <name>Zn(2+)</name>
        <dbReference type="ChEBI" id="CHEBI:29105"/>
    </cofactor>
</comment>
<evidence type="ECO:0000256" key="10">
    <source>
        <dbReference type="ARBA" id="ARBA00023136"/>
    </source>
</evidence>
<feature type="transmembrane region" description="Helical" evidence="11">
    <location>
        <begin position="417"/>
        <end position="438"/>
    </location>
</feature>
<dbReference type="Pfam" id="PF17820">
    <property type="entry name" value="PDZ_6"/>
    <property type="match status" value="1"/>
</dbReference>
<keyword evidence="4" id="KW-0645">Protease</keyword>
<gene>
    <name evidence="13" type="ORF">FK256_04115</name>
</gene>
<dbReference type="InterPro" id="IPR001478">
    <property type="entry name" value="PDZ"/>
</dbReference>
<keyword evidence="8 11" id="KW-1133">Transmembrane helix</keyword>
<dbReference type="EMBL" id="VICB01000004">
    <property type="protein sequence ID" value="TQD44227.1"/>
    <property type="molecule type" value="Genomic_DNA"/>
</dbReference>
<dbReference type="PANTHER" id="PTHR42837:SF2">
    <property type="entry name" value="MEMBRANE METALLOPROTEASE ARASP2, CHLOROPLASTIC-RELATED"/>
    <property type="match status" value="1"/>
</dbReference>
<evidence type="ECO:0000313" key="13">
    <source>
        <dbReference type="EMBL" id="TQD44227.1"/>
    </source>
</evidence>
<dbReference type="SUPFAM" id="SSF50156">
    <property type="entry name" value="PDZ domain-like"/>
    <property type="match status" value="1"/>
</dbReference>
<evidence type="ECO:0000313" key="14">
    <source>
        <dbReference type="Proteomes" id="UP000319010"/>
    </source>
</evidence>
<dbReference type="GO" id="GO:0006508">
    <property type="term" value="P:proteolysis"/>
    <property type="evidence" value="ECO:0007669"/>
    <property type="project" value="UniProtKB-KW"/>
</dbReference>
<dbReference type="InterPro" id="IPR041489">
    <property type="entry name" value="PDZ_6"/>
</dbReference>
<evidence type="ECO:0000256" key="1">
    <source>
        <dbReference type="ARBA" id="ARBA00001947"/>
    </source>
</evidence>
<keyword evidence="7" id="KW-0862">Zinc</keyword>
<dbReference type="InterPro" id="IPR036034">
    <property type="entry name" value="PDZ_sf"/>
</dbReference>
<dbReference type="GO" id="GO:0004222">
    <property type="term" value="F:metalloendopeptidase activity"/>
    <property type="evidence" value="ECO:0007669"/>
    <property type="project" value="InterPro"/>
</dbReference>
<comment type="caution">
    <text evidence="13">The sequence shown here is derived from an EMBL/GenBank/DDBJ whole genome shotgun (WGS) entry which is preliminary data.</text>
</comment>
<dbReference type="AlphaFoldDB" id="A0A508A4I7"/>
<keyword evidence="6" id="KW-0378">Hydrolase</keyword>
<keyword evidence="10 11" id="KW-0472">Membrane</keyword>
<evidence type="ECO:0000256" key="5">
    <source>
        <dbReference type="ARBA" id="ARBA00022692"/>
    </source>
</evidence>
<comment type="similarity">
    <text evidence="3">Belongs to the peptidase M50B family.</text>
</comment>
<dbReference type="PANTHER" id="PTHR42837">
    <property type="entry name" value="REGULATOR OF SIGMA-E PROTEASE RSEP"/>
    <property type="match status" value="1"/>
</dbReference>
<comment type="subcellular location">
    <subcellularLocation>
        <location evidence="2">Membrane</location>
        <topology evidence="2">Multi-pass membrane protein</topology>
    </subcellularLocation>
</comment>
<feature type="transmembrane region" description="Helical" evidence="11">
    <location>
        <begin position="5"/>
        <end position="24"/>
    </location>
</feature>
<dbReference type="InterPro" id="IPR004387">
    <property type="entry name" value="Pept_M50_Zn"/>
</dbReference>
<evidence type="ECO:0000259" key="12">
    <source>
        <dbReference type="SMART" id="SM00228"/>
    </source>
</evidence>
<organism evidence="13 14">
    <name type="scientific">Actinomyces johnsonii</name>
    <dbReference type="NCBI Taxonomy" id="544581"/>
    <lineage>
        <taxon>Bacteria</taxon>
        <taxon>Bacillati</taxon>
        <taxon>Actinomycetota</taxon>
        <taxon>Actinomycetes</taxon>
        <taxon>Actinomycetales</taxon>
        <taxon>Actinomycetaceae</taxon>
        <taxon>Actinomyces</taxon>
    </lineage>
</organism>
<dbReference type="CDD" id="cd06163">
    <property type="entry name" value="S2P-M50_PDZ_RseP-like"/>
    <property type="match status" value="1"/>
</dbReference>
<evidence type="ECO:0000256" key="6">
    <source>
        <dbReference type="ARBA" id="ARBA00022801"/>
    </source>
</evidence>
<feature type="transmembrane region" description="Helical" evidence="11">
    <location>
        <begin position="362"/>
        <end position="381"/>
    </location>
</feature>
<evidence type="ECO:0000256" key="7">
    <source>
        <dbReference type="ARBA" id="ARBA00022833"/>
    </source>
</evidence>
<dbReference type="Proteomes" id="UP000319010">
    <property type="component" value="Unassembled WGS sequence"/>
</dbReference>
<dbReference type="InterPro" id="IPR008915">
    <property type="entry name" value="Peptidase_M50"/>
</dbReference>
<dbReference type="Pfam" id="PF02163">
    <property type="entry name" value="Peptidase_M50"/>
    <property type="match status" value="1"/>
</dbReference>
<protein>
    <submittedName>
        <fullName evidence="13">PDZ domain-containing protein</fullName>
    </submittedName>
</protein>
<proteinExistence type="inferred from homology"/>
<evidence type="ECO:0000256" key="3">
    <source>
        <dbReference type="ARBA" id="ARBA00007931"/>
    </source>
</evidence>
<evidence type="ECO:0000256" key="4">
    <source>
        <dbReference type="ARBA" id="ARBA00022670"/>
    </source>
</evidence>
<evidence type="ECO:0000256" key="2">
    <source>
        <dbReference type="ARBA" id="ARBA00004141"/>
    </source>
</evidence>
<feature type="domain" description="PDZ" evidence="12">
    <location>
        <begin position="138"/>
        <end position="232"/>
    </location>
</feature>
<keyword evidence="5 11" id="KW-0812">Transmembrane</keyword>
<evidence type="ECO:0000256" key="8">
    <source>
        <dbReference type="ARBA" id="ARBA00022989"/>
    </source>
</evidence>
<accession>A0A508A4I7</accession>
<dbReference type="RefSeq" id="WP_141423810.1">
    <property type="nucleotide sequence ID" value="NZ_JASPFB010000007.1"/>
</dbReference>
<name>A0A508A4I7_9ACTO</name>
<feature type="transmembrane region" description="Helical" evidence="11">
    <location>
        <begin position="127"/>
        <end position="154"/>
    </location>
</feature>
<reference evidence="13 14" key="1">
    <citation type="submission" date="2019-06" db="EMBL/GenBank/DDBJ databases">
        <title>Draft genome sequence of Actinomyces johnsonii CCUG 34287T.</title>
        <authorList>
            <person name="Salva-Serra F."/>
            <person name="Cardew S."/>
            <person name="Moore E."/>
        </authorList>
    </citation>
    <scope>NUCLEOTIDE SEQUENCE [LARGE SCALE GENOMIC DNA]</scope>
    <source>
        <strain evidence="13 14">CCUG 34287</strain>
    </source>
</reference>
<evidence type="ECO:0000256" key="9">
    <source>
        <dbReference type="ARBA" id="ARBA00023049"/>
    </source>
</evidence>
<evidence type="ECO:0000256" key="11">
    <source>
        <dbReference type="SAM" id="Phobius"/>
    </source>
</evidence>